<protein>
    <submittedName>
        <fullName evidence="1">Uncharacterized protein</fullName>
    </submittedName>
</protein>
<comment type="caution">
    <text evidence="1">The sequence shown here is derived from an EMBL/GenBank/DDBJ whole genome shotgun (WGS) entry which is preliminary data.</text>
</comment>
<organism evidence="1 2">
    <name type="scientific">Chlamydomonas eustigma</name>
    <dbReference type="NCBI Taxonomy" id="1157962"/>
    <lineage>
        <taxon>Eukaryota</taxon>
        <taxon>Viridiplantae</taxon>
        <taxon>Chlorophyta</taxon>
        <taxon>core chlorophytes</taxon>
        <taxon>Chlorophyceae</taxon>
        <taxon>CS clade</taxon>
        <taxon>Chlamydomonadales</taxon>
        <taxon>Chlamydomonadaceae</taxon>
        <taxon>Chlamydomonas</taxon>
    </lineage>
</organism>
<proteinExistence type="predicted"/>
<name>A0A250XMN8_9CHLO</name>
<evidence type="ECO:0000313" key="1">
    <source>
        <dbReference type="EMBL" id="GAX84162.1"/>
    </source>
</evidence>
<evidence type="ECO:0000313" key="2">
    <source>
        <dbReference type="Proteomes" id="UP000232323"/>
    </source>
</evidence>
<dbReference type="Proteomes" id="UP000232323">
    <property type="component" value="Unassembled WGS sequence"/>
</dbReference>
<dbReference type="AlphaFoldDB" id="A0A250XMN8"/>
<keyword evidence="2" id="KW-1185">Reference proteome</keyword>
<sequence>MKMVLPLGHQTMSVVGNLFYSPSYPALKHVTYVLSNGASVRLNIATEQKGPKFSNYDVFNHILWDHKIETDASMNASRDVLPVMSSYYNKFSKKDSKPSQFNNKAPKK</sequence>
<accession>A0A250XMN8</accession>
<gene>
    <name evidence="1" type="ORF">CEUSTIGMA_g11585.t1</name>
</gene>
<dbReference type="EMBL" id="BEGY01000117">
    <property type="protein sequence ID" value="GAX84162.1"/>
    <property type="molecule type" value="Genomic_DNA"/>
</dbReference>
<reference evidence="1 2" key="1">
    <citation type="submission" date="2017-08" db="EMBL/GenBank/DDBJ databases">
        <title>Acidophilic green algal genome provides insights into adaptation to an acidic environment.</title>
        <authorList>
            <person name="Hirooka S."/>
            <person name="Hirose Y."/>
            <person name="Kanesaki Y."/>
            <person name="Higuchi S."/>
            <person name="Fujiwara T."/>
            <person name="Onuma R."/>
            <person name="Era A."/>
            <person name="Ohbayashi R."/>
            <person name="Uzuka A."/>
            <person name="Nozaki H."/>
            <person name="Yoshikawa H."/>
            <person name="Miyagishima S.Y."/>
        </authorList>
    </citation>
    <scope>NUCLEOTIDE SEQUENCE [LARGE SCALE GENOMIC DNA]</scope>
    <source>
        <strain evidence="1 2">NIES-2499</strain>
    </source>
</reference>